<sequence length="304" mass="33919">FEQNDIYSTIFPSLLYETHINIFISIKNYKDAFLQDINKLVTDMDSRKPTVIYLHGYLGNVESDDVIAITSGYLQRRDHNVIAIDYRNISSQSYADLTDSAGLVGKVISGGINQLISYGISKRSIHLIGHSMGAQIAGIVGRTIGFKLSRITGLDPAGPNFNYPEAHLSMNDAAFVDTIHTDAGAYGTARLSATVQFYVNKGYRVQPGCPIHYEFFSDEDFCSHHRSWKYYAESLETENAFIGTYCNSSQMFDCGTCNKNMKIPMGYATPTNVMGTFYLNTRSQSPFGMQIRGAVSNNLYIELE</sequence>
<protein>
    <recommendedName>
        <fullName evidence="4">phospholipase A1</fullName>
        <ecNumber evidence="4">3.1.1.32</ecNumber>
    </recommendedName>
</protein>
<evidence type="ECO:0000256" key="4">
    <source>
        <dbReference type="ARBA" id="ARBA00013179"/>
    </source>
</evidence>
<evidence type="ECO:0000256" key="6">
    <source>
        <dbReference type="ARBA" id="ARBA00022801"/>
    </source>
</evidence>
<evidence type="ECO:0000256" key="5">
    <source>
        <dbReference type="ARBA" id="ARBA00022525"/>
    </source>
</evidence>
<feature type="domain" description="Lipase" evidence="9">
    <location>
        <begin position="43"/>
        <end position="287"/>
    </location>
</feature>
<keyword evidence="6" id="KW-0378">Hydrolase</keyword>
<dbReference type="GO" id="GO:0005615">
    <property type="term" value="C:extracellular space"/>
    <property type="evidence" value="ECO:0007669"/>
    <property type="project" value="TreeGrafter"/>
</dbReference>
<comment type="subcellular location">
    <subcellularLocation>
        <location evidence="2">Secreted</location>
    </subcellularLocation>
</comment>
<dbReference type="PANTHER" id="PTHR11610">
    <property type="entry name" value="LIPASE"/>
    <property type="match status" value="1"/>
</dbReference>
<dbReference type="Gene3D" id="3.40.50.1820">
    <property type="entry name" value="alpha/beta hydrolase"/>
    <property type="match status" value="1"/>
</dbReference>
<gene>
    <name evidence="11" type="primary">LOC105368477</name>
</gene>
<dbReference type="RefSeq" id="XP_011505791.1">
    <property type="nucleotide sequence ID" value="XM_011507489.1"/>
</dbReference>
<accession>A0AAJ6YWR4</accession>
<reference evidence="11" key="1">
    <citation type="submission" date="2025-08" db="UniProtKB">
        <authorList>
            <consortium name="RefSeq"/>
        </authorList>
    </citation>
    <scope>IDENTIFICATION</scope>
</reference>
<evidence type="ECO:0000256" key="2">
    <source>
        <dbReference type="ARBA" id="ARBA00004613"/>
    </source>
</evidence>
<proteinExistence type="inferred from homology"/>
<dbReference type="EC" id="3.1.1.32" evidence="4"/>
<evidence type="ECO:0000256" key="1">
    <source>
        <dbReference type="ARBA" id="ARBA00000111"/>
    </source>
</evidence>
<evidence type="ECO:0000256" key="3">
    <source>
        <dbReference type="ARBA" id="ARBA00010701"/>
    </source>
</evidence>
<evidence type="ECO:0000313" key="10">
    <source>
        <dbReference type="Proteomes" id="UP000695007"/>
    </source>
</evidence>
<evidence type="ECO:0000256" key="8">
    <source>
        <dbReference type="RuleBase" id="RU004262"/>
    </source>
</evidence>
<dbReference type="GeneID" id="105368477"/>
<feature type="non-terminal residue" evidence="11">
    <location>
        <position position="1"/>
    </location>
</feature>
<dbReference type="GO" id="GO:0017171">
    <property type="term" value="F:serine hydrolase activity"/>
    <property type="evidence" value="ECO:0007669"/>
    <property type="project" value="TreeGrafter"/>
</dbReference>
<dbReference type="PRINTS" id="PR00821">
    <property type="entry name" value="TAGLIPASE"/>
</dbReference>
<dbReference type="SUPFAM" id="SSF53474">
    <property type="entry name" value="alpha/beta-Hydrolases"/>
    <property type="match status" value="1"/>
</dbReference>
<dbReference type="InterPro" id="IPR000734">
    <property type="entry name" value="TAG_lipase"/>
</dbReference>
<dbReference type="Proteomes" id="UP000695007">
    <property type="component" value="Unplaced"/>
</dbReference>
<name>A0AAJ6YWR4_9HYME</name>
<dbReference type="GO" id="GO:0016042">
    <property type="term" value="P:lipid catabolic process"/>
    <property type="evidence" value="ECO:0007669"/>
    <property type="project" value="TreeGrafter"/>
</dbReference>
<dbReference type="AlphaFoldDB" id="A0AAJ6YWR4"/>
<evidence type="ECO:0000313" key="11">
    <source>
        <dbReference type="RefSeq" id="XP_011505791.1"/>
    </source>
</evidence>
<comment type="catalytic activity">
    <reaction evidence="1">
        <text>a 1,2-diacyl-sn-glycero-3-phosphocholine + H2O = a 2-acyl-sn-glycero-3-phosphocholine + a fatty acid + H(+)</text>
        <dbReference type="Rhea" id="RHEA:18689"/>
        <dbReference type="ChEBI" id="CHEBI:15377"/>
        <dbReference type="ChEBI" id="CHEBI:15378"/>
        <dbReference type="ChEBI" id="CHEBI:28868"/>
        <dbReference type="ChEBI" id="CHEBI:57643"/>
        <dbReference type="ChEBI" id="CHEBI:57875"/>
        <dbReference type="EC" id="3.1.1.32"/>
    </reaction>
</comment>
<keyword evidence="7" id="KW-1015">Disulfide bond</keyword>
<keyword evidence="10" id="KW-1185">Reference proteome</keyword>
<dbReference type="Pfam" id="PF00151">
    <property type="entry name" value="Lipase"/>
    <property type="match status" value="1"/>
</dbReference>
<dbReference type="InterPro" id="IPR029058">
    <property type="entry name" value="AB_hydrolase_fold"/>
</dbReference>
<dbReference type="PANTHER" id="PTHR11610:SF173">
    <property type="entry name" value="LIPASE DOMAIN-CONTAINING PROTEIN-RELATED"/>
    <property type="match status" value="1"/>
</dbReference>
<keyword evidence="5" id="KW-0964">Secreted</keyword>
<evidence type="ECO:0000256" key="7">
    <source>
        <dbReference type="ARBA" id="ARBA00023157"/>
    </source>
</evidence>
<evidence type="ECO:0000259" key="9">
    <source>
        <dbReference type="Pfam" id="PF00151"/>
    </source>
</evidence>
<organism evidence="10 11">
    <name type="scientific">Ceratosolen solmsi marchali</name>
    <dbReference type="NCBI Taxonomy" id="326594"/>
    <lineage>
        <taxon>Eukaryota</taxon>
        <taxon>Metazoa</taxon>
        <taxon>Ecdysozoa</taxon>
        <taxon>Arthropoda</taxon>
        <taxon>Hexapoda</taxon>
        <taxon>Insecta</taxon>
        <taxon>Pterygota</taxon>
        <taxon>Neoptera</taxon>
        <taxon>Endopterygota</taxon>
        <taxon>Hymenoptera</taxon>
        <taxon>Apocrita</taxon>
        <taxon>Proctotrupomorpha</taxon>
        <taxon>Chalcidoidea</taxon>
        <taxon>Agaonidae</taxon>
        <taxon>Agaoninae</taxon>
        <taxon>Ceratosolen</taxon>
    </lineage>
</organism>
<dbReference type="InterPro" id="IPR013818">
    <property type="entry name" value="Lipase"/>
</dbReference>
<comment type="similarity">
    <text evidence="3 8">Belongs to the AB hydrolase superfamily. Lipase family.</text>
</comment>
<dbReference type="KEGG" id="csol:105368477"/>
<dbReference type="GO" id="GO:0008970">
    <property type="term" value="F:phospholipase A1 activity"/>
    <property type="evidence" value="ECO:0007669"/>
    <property type="project" value="UniProtKB-EC"/>
</dbReference>